<dbReference type="RefSeq" id="WP_152727716.1">
    <property type="nucleotide sequence ID" value="NZ_JAABOZ010000001.1"/>
</dbReference>
<evidence type="ECO:0000256" key="5">
    <source>
        <dbReference type="SAM" id="Phobius"/>
    </source>
</evidence>
<dbReference type="Pfam" id="PF01758">
    <property type="entry name" value="SBF"/>
    <property type="match status" value="1"/>
</dbReference>
<feature type="transmembrane region" description="Helical" evidence="5">
    <location>
        <begin position="139"/>
        <end position="157"/>
    </location>
</feature>
<feature type="transmembrane region" description="Helical" evidence="5">
    <location>
        <begin position="98"/>
        <end position="119"/>
    </location>
</feature>
<feature type="transmembrane region" description="Helical" evidence="5">
    <location>
        <begin position="202"/>
        <end position="221"/>
    </location>
</feature>
<comment type="caution">
    <text evidence="6">The sequence shown here is derived from an EMBL/GenBank/DDBJ whole genome shotgun (WGS) entry which is preliminary data.</text>
</comment>
<dbReference type="InterPro" id="IPR004710">
    <property type="entry name" value="Bilac:Na_transpt"/>
</dbReference>
<keyword evidence="7" id="KW-1185">Reference proteome</keyword>
<feature type="transmembrane region" description="Helical" evidence="5">
    <location>
        <begin position="177"/>
        <end position="196"/>
    </location>
</feature>
<name>A0A7K3WLJ3_9ACTN</name>
<evidence type="ECO:0000256" key="1">
    <source>
        <dbReference type="ARBA" id="ARBA00004141"/>
    </source>
</evidence>
<proteinExistence type="predicted"/>
<dbReference type="GO" id="GO:0016020">
    <property type="term" value="C:membrane"/>
    <property type="evidence" value="ECO:0007669"/>
    <property type="project" value="UniProtKB-SubCell"/>
</dbReference>
<reference evidence="6 7" key="1">
    <citation type="submission" date="2020-02" db="EMBL/GenBank/DDBJ databases">
        <title>The whole genome sequence of CPCC 205119.</title>
        <authorList>
            <person name="Jiang Z."/>
        </authorList>
    </citation>
    <scope>NUCLEOTIDE SEQUENCE [LARGE SCALE GENOMIC DNA]</scope>
    <source>
        <strain evidence="6 7">CPCC 205119</strain>
    </source>
</reference>
<feature type="transmembrane region" description="Helical" evidence="5">
    <location>
        <begin position="233"/>
        <end position="253"/>
    </location>
</feature>
<dbReference type="Gene3D" id="1.20.1530.20">
    <property type="match status" value="1"/>
</dbReference>
<dbReference type="AlphaFoldDB" id="A0A7K3WLJ3"/>
<dbReference type="InterPro" id="IPR038770">
    <property type="entry name" value="Na+/solute_symporter_sf"/>
</dbReference>
<evidence type="ECO:0000256" key="3">
    <source>
        <dbReference type="ARBA" id="ARBA00022989"/>
    </source>
</evidence>
<protein>
    <submittedName>
        <fullName evidence="6">Bile acid:sodium symporter family protein</fullName>
    </submittedName>
</protein>
<dbReference type="PANTHER" id="PTHR10361">
    <property type="entry name" value="SODIUM-BILE ACID COTRANSPORTER"/>
    <property type="match status" value="1"/>
</dbReference>
<dbReference type="EMBL" id="JAAGWK010000034">
    <property type="protein sequence ID" value="NEL56393.1"/>
    <property type="molecule type" value="Genomic_DNA"/>
</dbReference>
<sequence>MAETSPVVLVTLPLALALIMGSLGLSLTPADFRRVLTQPRGVLIGLGNLLVVSPLLAFGVATLYGLDAFFAVGLVLLGSTPGGTTANMLTHLARGDTALSVSMTALSSIAAVVTVPLYLGLAIDRFDAGLSADVSLVGTSAQVFAITVVPLAVGMLIRSRRTDWAVARQETARKVALVAFLVVVVVSVASEFGRVADDIADLALAVVTLNLLAMGVSFALARLGRLDGRQATAVALELGVHNSTVAIAVGSLIDPRLTIPAAVYSVFMFLTGGAFARLMSRRNAAAEGAVPAGQPGR</sequence>
<keyword evidence="3 5" id="KW-1133">Transmembrane helix</keyword>
<dbReference type="PANTHER" id="PTHR10361:SF24">
    <property type="entry name" value="P3 PROTEIN"/>
    <property type="match status" value="1"/>
</dbReference>
<comment type="subcellular location">
    <subcellularLocation>
        <location evidence="1">Membrane</location>
        <topology evidence="1">Multi-pass membrane protein</topology>
    </subcellularLocation>
</comment>
<dbReference type="InterPro" id="IPR002657">
    <property type="entry name" value="BilAc:Na_symport/Acr3"/>
</dbReference>
<accession>A0A7K3WLJ3</accession>
<keyword evidence="4 5" id="KW-0472">Membrane</keyword>
<evidence type="ECO:0000256" key="4">
    <source>
        <dbReference type="ARBA" id="ARBA00023136"/>
    </source>
</evidence>
<feature type="transmembrane region" description="Helical" evidence="5">
    <location>
        <begin position="259"/>
        <end position="278"/>
    </location>
</feature>
<keyword evidence="2 5" id="KW-0812">Transmembrane</keyword>
<evidence type="ECO:0000313" key="7">
    <source>
        <dbReference type="Proteomes" id="UP000470470"/>
    </source>
</evidence>
<gene>
    <name evidence="6" type="ORF">G1H19_20700</name>
</gene>
<feature type="transmembrane region" description="Helical" evidence="5">
    <location>
        <begin position="50"/>
        <end position="77"/>
    </location>
</feature>
<evidence type="ECO:0000313" key="6">
    <source>
        <dbReference type="EMBL" id="NEL56393.1"/>
    </source>
</evidence>
<evidence type="ECO:0000256" key="2">
    <source>
        <dbReference type="ARBA" id="ARBA00022692"/>
    </source>
</evidence>
<organism evidence="6 7">
    <name type="scientific">Goekera deserti</name>
    <dbReference type="NCBI Taxonomy" id="2497753"/>
    <lineage>
        <taxon>Bacteria</taxon>
        <taxon>Bacillati</taxon>
        <taxon>Actinomycetota</taxon>
        <taxon>Actinomycetes</taxon>
        <taxon>Geodermatophilales</taxon>
        <taxon>Geodermatophilaceae</taxon>
        <taxon>Goekera</taxon>
    </lineage>
</organism>
<dbReference type="Proteomes" id="UP000470470">
    <property type="component" value="Unassembled WGS sequence"/>
</dbReference>